<dbReference type="Proteomes" id="UP000255207">
    <property type="component" value="Unassembled WGS sequence"/>
</dbReference>
<evidence type="ECO:0000313" key="1">
    <source>
        <dbReference type="EMBL" id="RDJ22995.1"/>
    </source>
</evidence>
<accession>A0A370L4V2</accession>
<dbReference type="InterPro" id="IPR053745">
    <property type="entry name" value="Viral_Tail_Comp_sf"/>
</dbReference>
<evidence type="ECO:0000313" key="2">
    <source>
        <dbReference type="Proteomes" id="UP000255207"/>
    </source>
</evidence>
<sequence>MSGAILALRSAVQAHLAAHAPLTALIGSGRIHDEAPRAARGVYVTHGEVDARDWSTGSDSGCEQEFGLVVWAEEGGSSKLALQAAAVLVAALDRAPLALAGHRLIDLAWRSTKLSRDAATRLAAVTIRFRAVSEAL</sequence>
<keyword evidence="2" id="KW-1185">Reference proteome</keyword>
<proteinExistence type="predicted"/>
<dbReference type="OrthoDB" id="7630456at2"/>
<dbReference type="EMBL" id="QQTP01000009">
    <property type="protein sequence ID" value="RDJ22995.1"/>
    <property type="molecule type" value="Genomic_DNA"/>
</dbReference>
<dbReference type="AlphaFoldDB" id="A0A370L4V2"/>
<comment type="caution">
    <text evidence="1">The sequence shown here is derived from an EMBL/GenBank/DDBJ whole genome shotgun (WGS) entry which is preliminary data.</text>
</comment>
<gene>
    <name evidence="1" type="ORF">DWE98_17670</name>
</gene>
<dbReference type="Gene3D" id="3.30.2000.30">
    <property type="match status" value="1"/>
</dbReference>
<organism evidence="1 2">
    <name type="scientific">Bosea caraganae</name>
    <dbReference type="NCBI Taxonomy" id="2763117"/>
    <lineage>
        <taxon>Bacteria</taxon>
        <taxon>Pseudomonadati</taxon>
        <taxon>Pseudomonadota</taxon>
        <taxon>Alphaproteobacteria</taxon>
        <taxon>Hyphomicrobiales</taxon>
        <taxon>Boseaceae</taxon>
        <taxon>Bosea</taxon>
    </lineage>
</organism>
<reference evidence="2" key="1">
    <citation type="submission" date="2018-07" db="EMBL/GenBank/DDBJ databases">
        <authorList>
            <person name="Safronova V.I."/>
            <person name="Chirak E.R."/>
            <person name="Sazanova A.L."/>
        </authorList>
    </citation>
    <scope>NUCLEOTIDE SEQUENCE [LARGE SCALE GENOMIC DNA]</scope>
    <source>
        <strain evidence="2">RCAM04685</strain>
    </source>
</reference>
<dbReference type="Pfam" id="PF11367">
    <property type="entry name" value="Tail_completion_gp17"/>
    <property type="match status" value="1"/>
</dbReference>
<protein>
    <submittedName>
        <fullName evidence="1">DUF3168 domain-containing protein</fullName>
    </submittedName>
</protein>
<name>A0A370L4V2_9HYPH</name>
<dbReference type="InterPro" id="IPR021508">
    <property type="entry name" value="Gp17-like"/>
</dbReference>
<dbReference type="RefSeq" id="WP_114830606.1">
    <property type="nucleotide sequence ID" value="NZ_QQTO01000012.1"/>
</dbReference>